<dbReference type="Pfam" id="PF05362">
    <property type="entry name" value="Lon_C"/>
    <property type="match status" value="1"/>
</dbReference>
<evidence type="ECO:0000313" key="5">
    <source>
        <dbReference type="Proteomes" id="UP000318148"/>
    </source>
</evidence>
<dbReference type="PANTHER" id="PTHR10046">
    <property type="entry name" value="ATP DEPENDENT LON PROTEASE FAMILY MEMBER"/>
    <property type="match status" value="1"/>
</dbReference>
<evidence type="ECO:0000259" key="3">
    <source>
        <dbReference type="PROSITE" id="PS51786"/>
    </source>
</evidence>
<reference evidence="4 5" key="1">
    <citation type="submission" date="2019-02" db="EMBL/GenBank/DDBJ databases">
        <title>Prokaryotic population dynamics and viral predation in marine succession experiment using metagenomics: the confinement effect.</title>
        <authorList>
            <person name="Haro-Moreno J.M."/>
            <person name="Rodriguez-Valera F."/>
            <person name="Lopez-Perez M."/>
        </authorList>
    </citation>
    <scope>NUCLEOTIDE SEQUENCE [LARGE SCALE GENOMIC DNA]</scope>
    <source>
        <strain evidence="4">MED-G169</strain>
    </source>
</reference>
<feature type="region of interest" description="Disordered" evidence="2">
    <location>
        <begin position="95"/>
        <end position="119"/>
    </location>
</feature>
<evidence type="ECO:0000256" key="1">
    <source>
        <dbReference type="PROSITE-ProRule" id="PRU01122"/>
    </source>
</evidence>
<dbReference type="InterPro" id="IPR020568">
    <property type="entry name" value="Ribosomal_Su5_D2-typ_SF"/>
</dbReference>
<dbReference type="EMBL" id="SHBO01000072">
    <property type="protein sequence ID" value="RZO02780.1"/>
    <property type="molecule type" value="Genomic_DNA"/>
</dbReference>
<feature type="non-terminal residue" evidence="4">
    <location>
        <position position="1"/>
    </location>
</feature>
<sequence>MCTSIVSVLTGIAVRSDTAMTGEITLHGQVLKIGGLKEKLLAAHRGGITNVIIPKDNFGDLKEVPDKITQDLKIHPVSWIDEVLQLALESEPKPMSEAEFVEKSTQKSDLNDANRPSTH</sequence>
<accession>A0A520LJM0</accession>
<dbReference type="InterPro" id="IPR027065">
    <property type="entry name" value="Lon_Prtase"/>
</dbReference>
<name>A0A520LJM0_9GAMM</name>
<dbReference type="PRINTS" id="PR00830">
    <property type="entry name" value="ENDOLAPTASE"/>
</dbReference>
<dbReference type="GO" id="GO:0030163">
    <property type="term" value="P:protein catabolic process"/>
    <property type="evidence" value="ECO:0007669"/>
    <property type="project" value="InterPro"/>
</dbReference>
<dbReference type="Proteomes" id="UP000318148">
    <property type="component" value="Unassembled WGS sequence"/>
</dbReference>
<evidence type="ECO:0000256" key="2">
    <source>
        <dbReference type="SAM" id="MobiDB-lite"/>
    </source>
</evidence>
<dbReference type="AlphaFoldDB" id="A0A520LJM0"/>
<dbReference type="Gene3D" id="3.30.230.10">
    <property type="match status" value="1"/>
</dbReference>
<dbReference type="GO" id="GO:0005524">
    <property type="term" value="F:ATP binding"/>
    <property type="evidence" value="ECO:0007669"/>
    <property type="project" value="InterPro"/>
</dbReference>
<feature type="domain" description="Lon proteolytic" evidence="3">
    <location>
        <begin position="1"/>
        <end position="90"/>
    </location>
</feature>
<organism evidence="4 5">
    <name type="scientific">SAR92 clade bacterium</name>
    <dbReference type="NCBI Taxonomy" id="2315479"/>
    <lineage>
        <taxon>Bacteria</taxon>
        <taxon>Pseudomonadati</taxon>
        <taxon>Pseudomonadota</taxon>
        <taxon>Gammaproteobacteria</taxon>
        <taxon>Cellvibrionales</taxon>
        <taxon>Porticoccaceae</taxon>
        <taxon>SAR92 clade</taxon>
    </lineage>
</organism>
<dbReference type="InterPro" id="IPR008269">
    <property type="entry name" value="Lon_proteolytic"/>
</dbReference>
<protein>
    <submittedName>
        <fullName evidence="4">Endopeptidase La</fullName>
    </submittedName>
</protein>
<comment type="caution">
    <text evidence="4">The sequence shown here is derived from an EMBL/GenBank/DDBJ whole genome shotgun (WGS) entry which is preliminary data.</text>
</comment>
<dbReference type="SUPFAM" id="SSF54211">
    <property type="entry name" value="Ribosomal protein S5 domain 2-like"/>
    <property type="match status" value="1"/>
</dbReference>
<dbReference type="GO" id="GO:0004252">
    <property type="term" value="F:serine-type endopeptidase activity"/>
    <property type="evidence" value="ECO:0007669"/>
    <property type="project" value="InterPro"/>
</dbReference>
<dbReference type="GO" id="GO:0004176">
    <property type="term" value="F:ATP-dependent peptidase activity"/>
    <property type="evidence" value="ECO:0007669"/>
    <property type="project" value="InterPro"/>
</dbReference>
<comment type="caution">
    <text evidence="1">Lacks conserved residue(s) required for the propagation of feature annotation.</text>
</comment>
<evidence type="ECO:0000313" key="4">
    <source>
        <dbReference type="EMBL" id="RZO02780.1"/>
    </source>
</evidence>
<dbReference type="InterPro" id="IPR014721">
    <property type="entry name" value="Ribsml_uS5_D2-typ_fold_subgr"/>
</dbReference>
<feature type="compositionally biased region" description="Basic and acidic residues" evidence="2">
    <location>
        <begin position="95"/>
        <end position="112"/>
    </location>
</feature>
<proteinExistence type="predicted"/>
<dbReference type="PROSITE" id="PS51786">
    <property type="entry name" value="LON_PROTEOLYTIC"/>
    <property type="match status" value="1"/>
</dbReference>
<gene>
    <name evidence="4" type="ORF">EVB02_04375</name>
</gene>
<dbReference type="GO" id="GO:0006508">
    <property type="term" value="P:proteolysis"/>
    <property type="evidence" value="ECO:0007669"/>
    <property type="project" value="InterPro"/>
</dbReference>